<dbReference type="AlphaFoldDB" id="A0A4U5NHD0"/>
<accession>A0A4U5NHD0</accession>
<organism evidence="1 2">
    <name type="scientific">Steinernema carpocapsae</name>
    <name type="common">Entomopathogenic nematode</name>
    <dbReference type="NCBI Taxonomy" id="34508"/>
    <lineage>
        <taxon>Eukaryota</taxon>
        <taxon>Metazoa</taxon>
        <taxon>Ecdysozoa</taxon>
        <taxon>Nematoda</taxon>
        <taxon>Chromadorea</taxon>
        <taxon>Rhabditida</taxon>
        <taxon>Tylenchina</taxon>
        <taxon>Panagrolaimomorpha</taxon>
        <taxon>Strongyloidoidea</taxon>
        <taxon>Steinernematidae</taxon>
        <taxon>Steinernema</taxon>
    </lineage>
</organism>
<protein>
    <submittedName>
        <fullName evidence="1">Uncharacterized protein</fullName>
    </submittedName>
</protein>
<keyword evidence="2" id="KW-1185">Reference proteome</keyword>
<reference evidence="1 2" key="1">
    <citation type="journal article" date="2015" name="Genome Biol.">
        <title>Comparative genomics of Steinernema reveals deeply conserved gene regulatory networks.</title>
        <authorList>
            <person name="Dillman A.R."/>
            <person name="Macchietto M."/>
            <person name="Porter C.F."/>
            <person name="Rogers A."/>
            <person name="Williams B."/>
            <person name="Antoshechkin I."/>
            <person name="Lee M.M."/>
            <person name="Goodwin Z."/>
            <person name="Lu X."/>
            <person name="Lewis E.E."/>
            <person name="Goodrich-Blair H."/>
            <person name="Stock S.P."/>
            <person name="Adams B.J."/>
            <person name="Sternberg P.W."/>
            <person name="Mortazavi A."/>
        </authorList>
    </citation>
    <scope>NUCLEOTIDE SEQUENCE [LARGE SCALE GENOMIC DNA]</scope>
    <source>
        <strain evidence="1 2">ALL</strain>
    </source>
</reference>
<proteinExistence type="predicted"/>
<gene>
    <name evidence="1" type="ORF">L596_016020</name>
</gene>
<evidence type="ECO:0000313" key="1">
    <source>
        <dbReference type="EMBL" id="TKR82274.1"/>
    </source>
</evidence>
<dbReference type="Proteomes" id="UP000298663">
    <property type="component" value="Unassembled WGS sequence"/>
</dbReference>
<sequence>MCAMDGKVGLLRDVEKACTLLSRHLDKKSINEFEKKGHTQQNAGSVRLRLRVAPDTCGSAAGQKERLLYVFSESRWSQSRICYEATPFPAKRPCVWNYGGPLQQNGEDPQLAEE</sequence>
<evidence type="ECO:0000313" key="2">
    <source>
        <dbReference type="Proteomes" id="UP000298663"/>
    </source>
</evidence>
<comment type="caution">
    <text evidence="1">The sequence shown here is derived from an EMBL/GenBank/DDBJ whole genome shotgun (WGS) entry which is preliminary data.</text>
</comment>
<reference evidence="1 2" key="2">
    <citation type="journal article" date="2019" name="G3 (Bethesda)">
        <title>Hybrid Assembly of the Genome of the Entomopathogenic Nematode Steinernema carpocapsae Identifies the X-Chromosome.</title>
        <authorList>
            <person name="Serra L."/>
            <person name="Macchietto M."/>
            <person name="Macias-Munoz A."/>
            <person name="McGill C.J."/>
            <person name="Rodriguez I.M."/>
            <person name="Rodriguez B."/>
            <person name="Murad R."/>
            <person name="Mortazavi A."/>
        </authorList>
    </citation>
    <scope>NUCLEOTIDE SEQUENCE [LARGE SCALE GENOMIC DNA]</scope>
    <source>
        <strain evidence="1 2">ALL</strain>
    </source>
</reference>
<dbReference type="EMBL" id="AZBU02000004">
    <property type="protein sequence ID" value="TKR82274.1"/>
    <property type="molecule type" value="Genomic_DNA"/>
</dbReference>
<name>A0A4U5NHD0_STECR</name>